<keyword evidence="2 5" id="KW-0813">Transport</keyword>
<dbReference type="Pfam" id="PF01297">
    <property type="entry name" value="ZnuA"/>
    <property type="match status" value="1"/>
</dbReference>
<feature type="chain" id="PRO_5038776313" evidence="6">
    <location>
        <begin position="22"/>
        <end position="317"/>
    </location>
</feature>
<dbReference type="PRINTS" id="PR00690">
    <property type="entry name" value="ADHESNFAMILY"/>
</dbReference>
<sequence length="317" mass="35665">MKKLILILATALLTVILSACGNNQKGADSDDTLKAVDKDKVKVVTSFSMIEDMVKEIGGKHVEVTNLVPTGTDPHDYEPQPSDIKHLSQADLVFYNGLNLEGGEQGWLSKALSSTDFSKKNAIKASEGISPKYIKDEDGNKEVNPHAFIDPNVGEKMIKNITKSLSERNPKYKSYYEANEKEYLKKLNNIEDDYNQQLGSIPKEDRVFVASEQAFQYLTDRYDLKEGYIWPIDTDENGTPNQIKDLTKFIKSNKPATLFVESNVDTRPMKTVSNETGVPIYKKPIYSDEIGKKGEQADTYLKYLEYNLDVLTDGLKK</sequence>
<comment type="subcellular location">
    <subcellularLocation>
        <location evidence="1">Cell envelope</location>
    </subcellularLocation>
</comment>
<evidence type="ECO:0000256" key="4">
    <source>
        <dbReference type="ARBA" id="ARBA00022729"/>
    </source>
</evidence>
<dbReference type="InterPro" id="IPR006127">
    <property type="entry name" value="ZnuA-like"/>
</dbReference>
<dbReference type="OrthoDB" id="9793396at2"/>
<dbReference type="PRINTS" id="PR00691">
    <property type="entry name" value="ADHESINB"/>
</dbReference>
<evidence type="ECO:0000313" key="7">
    <source>
        <dbReference type="EMBL" id="TLP89970.1"/>
    </source>
</evidence>
<dbReference type="PROSITE" id="PS51257">
    <property type="entry name" value="PROKAR_LIPOPROTEIN"/>
    <property type="match status" value="1"/>
</dbReference>
<organism evidence="7 8">
    <name type="scientific">Staphylococcus xylosus</name>
    <dbReference type="NCBI Taxonomy" id="1288"/>
    <lineage>
        <taxon>Bacteria</taxon>
        <taxon>Bacillati</taxon>
        <taxon>Bacillota</taxon>
        <taxon>Bacilli</taxon>
        <taxon>Bacillales</taxon>
        <taxon>Staphylococcaceae</taxon>
        <taxon>Staphylococcus</taxon>
    </lineage>
</organism>
<evidence type="ECO:0000256" key="5">
    <source>
        <dbReference type="RuleBase" id="RU003512"/>
    </source>
</evidence>
<evidence type="ECO:0000256" key="2">
    <source>
        <dbReference type="ARBA" id="ARBA00022448"/>
    </source>
</evidence>
<accession>A0A5R9B2A3</accession>
<name>A0A5R9B2A3_STAXY</name>
<evidence type="ECO:0000256" key="1">
    <source>
        <dbReference type="ARBA" id="ARBA00004196"/>
    </source>
</evidence>
<proteinExistence type="inferred from homology"/>
<gene>
    <name evidence="7" type="ORF">FEZ53_11015</name>
</gene>
<dbReference type="RefSeq" id="WP_069794211.1">
    <property type="nucleotide sequence ID" value="NZ_CP066726.1"/>
</dbReference>
<dbReference type="SUPFAM" id="SSF53807">
    <property type="entry name" value="Helical backbone' metal receptor"/>
    <property type="match status" value="1"/>
</dbReference>
<evidence type="ECO:0000256" key="6">
    <source>
        <dbReference type="SAM" id="SignalP"/>
    </source>
</evidence>
<dbReference type="GO" id="GO:0030313">
    <property type="term" value="C:cell envelope"/>
    <property type="evidence" value="ECO:0007669"/>
    <property type="project" value="UniProtKB-SubCell"/>
</dbReference>
<evidence type="ECO:0000256" key="3">
    <source>
        <dbReference type="ARBA" id="ARBA00022723"/>
    </source>
</evidence>
<dbReference type="GO" id="GO:0030001">
    <property type="term" value="P:metal ion transport"/>
    <property type="evidence" value="ECO:0007669"/>
    <property type="project" value="InterPro"/>
</dbReference>
<dbReference type="InterPro" id="IPR006128">
    <property type="entry name" value="Lipoprotein_PsaA-like"/>
</dbReference>
<dbReference type="InterPro" id="IPR006129">
    <property type="entry name" value="AdhesinB"/>
</dbReference>
<dbReference type="AlphaFoldDB" id="A0A5R9B2A3"/>
<dbReference type="InterPro" id="IPR050492">
    <property type="entry name" value="Bact_metal-bind_prot9"/>
</dbReference>
<keyword evidence="4 6" id="KW-0732">Signal</keyword>
<dbReference type="PANTHER" id="PTHR42953:SF1">
    <property type="entry name" value="METAL-BINDING PROTEIN HI_0362-RELATED"/>
    <property type="match status" value="1"/>
</dbReference>
<dbReference type="EMBL" id="VBTJ01000002">
    <property type="protein sequence ID" value="TLP89970.1"/>
    <property type="molecule type" value="Genomic_DNA"/>
</dbReference>
<dbReference type="GO" id="GO:0046872">
    <property type="term" value="F:metal ion binding"/>
    <property type="evidence" value="ECO:0007669"/>
    <property type="project" value="UniProtKB-KW"/>
</dbReference>
<dbReference type="GO" id="GO:0007155">
    <property type="term" value="P:cell adhesion"/>
    <property type="evidence" value="ECO:0007669"/>
    <property type="project" value="InterPro"/>
</dbReference>
<keyword evidence="3" id="KW-0479">Metal-binding</keyword>
<feature type="signal peptide" evidence="6">
    <location>
        <begin position="1"/>
        <end position="21"/>
    </location>
</feature>
<dbReference type="PANTHER" id="PTHR42953">
    <property type="entry name" value="HIGH-AFFINITY ZINC UPTAKE SYSTEM PROTEIN ZNUA-RELATED"/>
    <property type="match status" value="1"/>
</dbReference>
<reference evidence="7 8" key="1">
    <citation type="submission" date="2019-05" db="EMBL/GenBank/DDBJ databases">
        <title>The metagenome of a microbial culture collection derived from dairy environment covers the genomic content of the human microbiome.</title>
        <authorList>
            <person name="Roder T."/>
            <person name="Wuthrich D."/>
            <person name="Sattari Z."/>
            <person name="Von Ah U."/>
            <person name="Bar C."/>
            <person name="Ronchi F."/>
            <person name="Macpherson A.J."/>
            <person name="Ganal-Vonarburg S.C."/>
            <person name="Bruggmann R."/>
            <person name="Vergeres G."/>
        </authorList>
    </citation>
    <scope>NUCLEOTIDE SEQUENCE [LARGE SCALE GENOMIC DNA]</scope>
    <source>
        <strain evidence="7 8">FAM 20833</strain>
    </source>
</reference>
<comment type="caution">
    <text evidence="7">The sequence shown here is derived from an EMBL/GenBank/DDBJ whole genome shotgun (WGS) entry which is preliminary data.</text>
</comment>
<dbReference type="Proteomes" id="UP000307747">
    <property type="component" value="Unassembled WGS sequence"/>
</dbReference>
<comment type="similarity">
    <text evidence="5">Belongs to the bacterial solute-binding protein 9 family.</text>
</comment>
<dbReference type="Gene3D" id="3.40.50.1980">
    <property type="entry name" value="Nitrogenase molybdenum iron protein domain"/>
    <property type="match status" value="2"/>
</dbReference>
<evidence type="ECO:0000313" key="8">
    <source>
        <dbReference type="Proteomes" id="UP000307747"/>
    </source>
</evidence>
<protein>
    <submittedName>
        <fullName evidence="7">Zinc ABC transporter substrate-binding protein</fullName>
    </submittedName>
</protein>